<comment type="caution">
    <text evidence="2">The sequence shown here is derived from an EMBL/GenBank/DDBJ whole genome shotgun (WGS) entry which is preliminary data.</text>
</comment>
<protein>
    <recommendedName>
        <fullName evidence="1">KIB1-4 beta-propeller domain-containing protein</fullName>
    </recommendedName>
</protein>
<accession>A0ABD3C3Z9</accession>
<dbReference type="Pfam" id="PF03478">
    <property type="entry name" value="Beta-prop_KIB1-4"/>
    <property type="match status" value="1"/>
</dbReference>
<keyword evidence="3" id="KW-1185">Reference proteome</keyword>
<dbReference type="EMBL" id="JAVIJP010000054">
    <property type="protein sequence ID" value="KAL3624277.1"/>
    <property type="molecule type" value="Genomic_DNA"/>
</dbReference>
<name>A0ABD3C3Z9_9LAMI</name>
<dbReference type="PANTHER" id="PTHR44259:SF37">
    <property type="entry name" value="DUF1618 DOMAIN-CONTAINING PROTEIN"/>
    <property type="match status" value="1"/>
</dbReference>
<dbReference type="InterPro" id="IPR005174">
    <property type="entry name" value="KIB1-4_b-propeller"/>
</dbReference>
<reference evidence="3" key="1">
    <citation type="journal article" date="2024" name="IScience">
        <title>Strigolactones Initiate the Formation of Haustorium-like Structures in Castilleja.</title>
        <authorList>
            <person name="Buerger M."/>
            <person name="Peterson D."/>
            <person name="Chory J."/>
        </authorList>
    </citation>
    <scope>NUCLEOTIDE SEQUENCE [LARGE SCALE GENOMIC DNA]</scope>
</reference>
<evidence type="ECO:0000259" key="1">
    <source>
        <dbReference type="Pfam" id="PF03478"/>
    </source>
</evidence>
<evidence type="ECO:0000313" key="3">
    <source>
        <dbReference type="Proteomes" id="UP001632038"/>
    </source>
</evidence>
<proteinExistence type="predicted"/>
<dbReference type="InterPro" id="IPR050942">
    <property type="entry name" value="F-box_BR-signaling"/>
</dbReference>
<sequence length="470" mass="53317">MSSSSRFLFRPIFHRSSNYLVSKSPTPFKSLIPLSRRYMSTAAAAAFPCLISKSPTPFKSLSPLSHRQLSTTAAASDAAASPCLMLPPSFKCGVINHNFYSLEQNKVITLAGSREKELAEVLVKPFHHRALKGSSHGYLALFDEDSLDLFLYNPISKRYIKLPLIRDLPNTSKKNYFTVTKVILSCSPDEDYENCRAIMMYNCSLLAFCLPWRSDKWTSFGRFPDGYKEIVYSSENHLLFGLTNKDKCLESWDLRDFSSPTMVMSTDLYSDNNGSESKDEEKLMTKRLESEDWYALPEEDRPCYFRFPEDRLVVANYQLLLVTRYMMGNVAPDGSYVDCHKEEAKNCPHFTIDFDVHKYNPEKGNFTHLDWLVDLALFVGGLESDTFALPVSSCSGLKANSVYFTDSTGTSYWKTMNGICCDYAAPFGGHDIGIFDYENKTISSCYYPCDVESVEMILPSPMWFFPSSPI</sequence>
<gene>
    <name evidence="2" type="ORF">CASFOL_033093</name>
</gene>
<dbReference type="PANTHER" id="PTHR44259">
    <property type="entry name" value="OS07G0183000 PROTEIN-RELATED"/>
    <property type="match status" value="1"/>
</dbReference>
<organism evidence="2 3">
    <name type="scientific">Castilleja foliolosa</name>
    <dbReference type="NCBI Taxonomy" id="1961234"/>
    <lineage>
        <taxon>Eukaryota</taxon>
        <taxon>Viridiplantae</taxon>
        <taxon>Streptophyta</taxon>
        <taxon>Embryophyta</taxon>
        <taxon>Tracheophyta</taxon>
        <taxon>Spermatophyta</taxon>
        <taxon>Magnoliopsida</taxon>
        <taxon>eudicotyledons</taxon>
        <taxon>Gunneridae</taxon>
        <taxon>Pentapetalae</taxon>
        <taxon>asterids</taxon>
        <taxon>lamiids</taxon>
        <taxon>Lamiales</taxon>
        <taxon>Orobanchaceae</taxon>
        <taxon>Pedicularideae</taxon>
        <taxon>Castillejinae</taxon>
        <taxon>Castilleja</taxon>
    </lineage>
</organism>
<evidence type="ECO:0000313" key="2">
    <source>
        <dbReference type="EMBL" id="KAL3624277.1"/>
    </source>
</evidence>
<dbReference type="Proteomes" id="UP001632038">
    <property type="component" value="Unassembled WGS sequence"/>
</dbReference>
<feature type="domain" description="KIB1-4 beta-propeller" evidence="1">
    <location>
        <begin position="100"/>
        <end position="436"/>
    </location>
</feature>
<dbReference type="AlphaFoldDB" id="A0ABD3C3Z9"/>